<dbReference type="Proteomes" id="UP000828390">
    <property type="component" value="Unassembled WGS sequence"/>
</dbReference>
<proteinExistence type="predicted"/>
<gene>
    <name evidence="1" type="ORF">DPMN_053601</name>
</gene>
<evidence type="ECO:0000313" key="2">
    <source>
        <dbReference type="Proteomes" id="UP000828390"/>
    </source>
</evidence>
<name>A0A9D4HQU2_DREPO</name>
<reference evidence="1" key="1">
    <citation type="journal article" date="2019" name="bioRxiv">
        <title>The Genome of the Zebra Mussel, Dreissena polymorpha: A Resource for Invasive Species Research.</title>
        <authorList>
            <person name="McCartney M.A."/>
            <person name="Auch B."/>
            <person name="Kono T."/>
            <person name="Mallez S."/>
            <person name="Zhang Y."/>
            <person name="Obille A."/>
            <person name="Becker A."/>
            <person name="Abrahante J.E."/>
            <person name="Garbe J."/>
            <person name="Badalamenti J.P."/>
            <person name="Herman A."/>
            <person name="Mangelson H."/>
            <person name="Liachko I."/>
            <person name="Sullivan S."/>
            <person name="Sone E.D."/>
            <person name="Koren S."/>
            <person name="Silverstein K.A.T."/>
            <person name="Beckman K.B."/>
            <person name="Gohl D.M."/>
        </authorList>
    </citation>
    <scope>NUCLEOTIDE SEQUENCE</scope>
    <source>
        <strain evidence="1">Duluth1</strain>
        <tissue evidence="1">Whole animal</tissue>
    </source>
</reference>
<reference evidence="1" key="2">
    <citation type="submission" date="2020-11" db="EMBL/GenBank/DDBJ databases">
        <authorList>
            <person name="McCartney M.A."/>
            <person name="Auch B."/>
            <person name="Kono T."/>
            <person name="Mallez S."/>
            <person name="Becker A."/>
            <person name="Gohl D.M."/>
            <person name="Silverstein K.A.T."/>
            <person name="Koren S."/>
            <person name="Bechman K.B."/>
            <person name="Herman A."/>
            <person name="Abrahante J.E."/>
            <person name="Garbe J."/>
        </authorList>
    </citation>
    <scope>NUCLEOTIDE SEQUENCE</scope>
    <source>
        <strain evidence="1">Duluth1</strain>
        <tissue evidence="1">Whole animal</tissue>
    </source>
</reference>
<accession>A0A9D4HQU2</accession>
<protein>
    <submittedName>
        <fullName evidence="1">Uncharacterized protein</fullName>
    </submittedName>
</protein>
<keyword evidence="2" id="KW-1185">Reference proteome</keyword>
<organism evidence="1 2">
    <name type="scientific">Dreissena polymorpha</name>
    <name type="common">Zebra mussel</name>
    <name type="synonym">Mytilus polymorpha</name>
    <dbReference type="NCBI Taxonomy" id="45954"/>
    <lineage>
        <taxon>Eukaryota</taxon>
        <taxon>Metazoa</taxon>
        <taxon>Spiralia</taxon>
        <taxon>Lophotrochozoa</taxon>
        <taxon>Mollusca</taxon>
        <taxon>Bivalvia</taxon>
        <taxon>Autobranchia</taxon>
        <taxon>Heteroconchia</taxon>
        <taxon>Euheterodonta</taxon>
        <taxon>Imparidentia</taxon>
        <taxon>Neoheterodontei</taxon>
        <taxon>Myida</taxon>
        <taxon>Dreissenoidea</taxon>
        <taxon>Dreissenidae</taxon>
        <taxon>Dreissena</taxon>
    </lineage>
</organism>
<dbReference type="EMBL" id="JAIWYP010000012">
    <property type="protein sequence ID" value="KAH3727661.1"/>
    <property type="molecule type" value="Genomic_DNA"/>
</dbReference>
<evidence type="ECO:0000313" key="1">
    <source>
        <dbReference type="EMBL" id="KAH3727661.1"/>
    </source>
</evidence>
<sequence length="63" mass="7763">MFKKYKEDEQEEELPWLEVLDRVEAMELWGGRKRETREPWCHYLTKADEILKMPRQTIPEVNI</sequence>
<dbReference type="AlphaFoldDB" id="A0A9D4HQU2"/>
<comment type="caution">
    <text evidence="1">The sequence shown here is derived from an EMBL/GenBank/DDBJ whole genome shotgun (WGS) entry which is preliminary data.</text>
</comment>